<keyword evidence="2" id="KW-0697">Rotamase</keyword>
<dbReference type="KEGG" id="cja:CJA_2020"/>
<evidence type="ECO:0000256" key="2">
    <source>
        <dbReference type="ARBA" id="ARBA00023110"/>
    </source>
</evidence>
<sequence length="304" mass="32691">MLSCLHSANMPLFAKINLEVITIMKLPFAQILNNVIGHPLKTTALGLGLLCGAHAHATIVEVQTVLGNVQINLFDHDPATKATVDNFLNYVEGAEGYGNYENNVIHRVTSSSSGKLYVVQAGGYFYDGSLPLKSVKTGPKITNQPIYSNVRGTVAMAKQSSGPDTASSQWFFNLNDVNAENLDTQNGGFTVFGQVISGIDVLDAIAALNRFNMRSPLDAIPLRDYTAEDATNNVTVDDRHLVLISNILVVNADPNSAATLNPVKNTLINKKSDGSSSVGLWMLALLGLMVGLRRAKAKYIAKEC</sequence>
<protein>
    <recommendedName>
        <fullName evidence="1">peptidylprolyl isomerase</fullName>
        <ecNumber evidence="1">5.2.1.8</ecNumber>
    </recommendedName>
</protein>
<dbReference type="eggNOG" id="COG0652">
    <property type="taxonomic scope" value="Bacteria"/>
</dbReference>
<feature type="domain" description="PPIase cyclophilin-type" evidence="4">
    <location>
        <begin position="56"/>
        <end position="227"/>
    </location>
</feature>
<dbReference type="EMBL" id="CP000934">
    <property type="protein sequence ID" value="ACE86190.1"/>
    <property type="molecule type" value="Genomic_DNA"/>
</dbReference>
<evidence type="ECO:0000259" key="4">
    <source>
        <dbReference type="PROSITE" id="PS50072"/>
    </source>
</evidence>
<dbReference type="InterPro" id="IPR002130">
    <property type="entry name" value="Cyclophilin-type_PPIase_dom"/>
</dbReference>
<evidence type="ECO:0000256" key="1">
    <source>
        <dbReference type="ARBA" id="ARBA00013194"/>
    </source>
</evidence>
<evidence type="ECO:0000313" key="6">
    <source>
        <dbReference type="Proteomes" id="UP000001036"/>
    </source>
</evidence>
<organism evidence="5 6">
    <name type="scientific">Cellvibrio japonicus (strain Ueda107)</name>
    <name type="common">Pseudomonas fluorescens subsp. cellulosa</name>
    <dbReference type="NCBI Taxonomy" id="498211"/>
    <lineage>
        <taxon>Bacteria</taxon>
        <taxon>Pseudomonadati</taxon>
        <taxon>Pseudomonadota</taxon>
        <taxon>Gammaproteobacteria</taxon>
        <taxon>Cellvibrionales</taxon>
        <taxon>Cellvibrionaceae</taxon>
        <taxon>Cellvibrio</taxon>
    </lineage>
</organism>
<keyword evidence="6" id="KW-1185">Reference proteome</keyword>
<dbReference type="InterPro" id="IPR044665">
    <property type="entry name" value="E_coli_cyclophilin_A-like"/>
</dbReference>
<keyword evidence="3 5" id="KW-0413">Isomerase</keyword>
<accession>B3PHL9</accession>
<dbReference type="PROSITE" id="PS50072">
    <property type="entry name" value="CSA_PPIASE_2"/>
    <property type="match status" value="1"/>
</dbReference>
<dbReference type="InterPro" id="IPR029000">
    <property type="entry name" value="Cyclophilin-like_dom_sf"/>
</dbReference>
<evidence type="ECO:0000313" key="5">
    <source>
        <dbReference type="EMBL" id="ACE86190.1"/>
    </source>
</evidence>
<name>B3PHL9_CELJU</name>
<dbReference type="PANTHER" id="PTHR43246">
    <property type="entry name" value="PEPTIDYL-PROLYL CIS-TRANS ISOMERASE CYP38, CHLOROPLASTIC"/>
    <property type="match status" value="1"/>
</dbReference>
<proteinExistence type="predicted"/>
<dbReference type="AlphaFoldDB" id="B3PHL9"/>
<dbReference type="Proteomes" id="UP000001036">
    <property type="component" value="Chromosome"/>
</dbReference>
<dbReference type="HOGENOM" id="CLU_1077165_0_0_6"/>
<dbReference type="Gene3D" id="2.40.100.10">
    <property type="entry name" value="Cyclophilin-like"/>
    <property type="match status" value="1"/>
</dbReference>
<dbReference type="SUPFAM" id="SSF50891">
    <property type="entry name" value="Cyclophilin-like"/>
    <property type="match status" value="1"/>
</dbReference>
<gene>
    <name evidence="5" type="ordered locus">CJA_2020</name>
</gene>
<dbReference type="Pfam" id="PF00160">
    <property type="entry name" value="Pro_isomerase"/>
    <property type="match status" value="1"/>
</dbReference>
<evidence type="ECO:0000256" key="3">
    <source>
        <dbReference type="ARBA" id="ARBA00023235"/>
    </source>
</evidence>
<dbReference type="EC" id="5.2.1.8" evidence="1"/>
<dbReference type="GO" id="GO:0003755">
    <property type="term" value="F:peptidyl-prolyl cis-trans isomerase activity"/>
    <property type="evidence" value="ECO:0007669"/>
    <property type="project" value="UniProtKB-KW"/>
</dbReference>
<reference evidence="5 6" key="1">
    <citation type="journal article" date="2008" name="J. Bacteriol.">
        <title>Insights into plant cell wall degradation from the genome sequence of the soil bacterium Cellvibrio japonicus.</title>
        <authorList>
            <person name="Deboy R.T."/>
            <person name="Mongodin E.F."/>
            <person name="Fouts D.E."/>
            <person name="Tailford L.E."/>
            <person name="Khouri H."/>
            <person name="Emerson J.B."/>
            <person name="Mohamoud Y."/>
            <person name="Watkins K."/>
            <person name="Henrissat B."/>
            <person name="Gilbert H.J."/>
            <person name="Nelson K.E."/>
        </authorList>
    </citation>
    <scope>NUCLEOTIDE SEQUENCE [LARGE SCALE GENOMIC DNA]</scope>
    <source>
        <strain evidence="5 6">Ueda107</strain>
    </source>
</reference>
<dbReference type="STRING" id="498211.CJA_2020"/>